<dbReference type="InterPro" id="IPR002818">
    <property type="entry name" value="DJ-1/PfpI"/>
</dbReference>
<reference evidence="2 3" key="2">
    <citation type="journal article" date="2011" name="J. Bacteriol.">
        <title>Complete genome sequence of the anaerobic, halophilic alkalithermophile Natranaerobius thermophilus JW/NM-WN-LF.</title>
        <authorList>
            <person name="Zhao B."/>
            <person name="Mesbah N.M."/>
            <person name="Dalin E."/>
            <person name="Goodwin L."/>
            <person name="Nolan M."/>
            <person name="Pitluck S."/>
            <person name="Chertkov O."/>
            <person name="Brettin T.S."/>
            <person name="Han J."/>
            <person name="Larimer F.W."/>
            <person name="Land M.L."/>
            <person name="Hauser L."/>
            <person name="Kyrpides N."/>
            <person name="Wiegel J."/>
        </authorList>
    </citation>
    <scope>NUCLEOTIDE SEQUENCE [LARGE SCALE GENOMIC DNA]</scope>
    <source>
        <strain evidence="3">ATCC BAA-1301 / DSM 18059 / JW/NM-WN-LF</strain>
    </source>
</reference>
<dbReference type="PANTHER" id="PTHR43130:SF14">
    <property type="entry name" value="DJ-1_PFPI DOMAIN-CONTAINING PROTEIN"/>
    <property type="match status" value="1"/>
</dbReference>
<keyword evidence="3" id="KW-1185">Reference proteome</keyword>
<dbReference type="KEGG" id="nth:Nther_2164"/>
<dbReference type="AlphaFoldDB" id="B2A7M1"/>
<dbReference type="HOGENOM" id="CLU_000445_44_1_9"/>
<dbReference type="EMBL" id="CP001034">
    <property type="protein sequence ID" value="ACB85730.1"/>
    <property type="molecule type" value="Genomic_DNA"/>
</dbReference>
<feature type="domain" description="DJ-1/PfpI" evidence="1">
    <location>
        <begin position="6"/>
        <end position="181"/>
    </location>
</feature>
<dbReference type="Proteomes" id="UP000001683">
    <property type="component" value="Chromosome"/>
</dbReference>
<dbReference type="eggNOG" id="COG4977">
    <property type="taxonomic scope" value="Bacteria"/>
</dbReference>
<dbReference type="SUPFAM" id="SSF52317">
    <property type="entry name" value="Class I glutamine amidotransferase-like"/>
    <property type="match status" value="1"/>
</dbReference>
<dbReference type="PANTHER" id="PTHR43130">
    <property type="entry name" value="ARAC-FAMILY TRANSCRIPTIONAL REGULATOR"/>
    <property type="match status" value="1"/>
</dbReference>
<evidence type="ECO:0000313" key="3">
    <source>
        <dbReference type="Proteomes" id="UP000001683"/>
    </source>
</evidence>
<dbReference type="InterPro" id="IPR052158">
    <property type="entry name" value="INH-QAR"/>
</dbReference>
<proteinExistence type="predicted"/>
<evidence type="ECO:0000313" key="2">
    <source>
        <dbReference type="EMBL" id="ACB85730.1"/>
    </source>
</evidence>
<dbReference type="CDD" id="cd03139">
    <property type="entry name" value="GATase1_PfpI_2"/>
    <property type="match status" value="1"/>
</dbReference>
<dbReference type="Gene3D" id="3.40.50.880">
    <property type="match status" value="1"/>
</dbReference>
<dbReference type="InParanoid" id="B2A7M1"/>
<organism evidence="2 3">
    <name type="scientific">Natranaerobius thermophilus (strain ATCC BAA-1301 / DSM 18059 / JW/NM-WN-LF)</name>
    <dbReference type="NCBI Taxonomy" id="457570"/>
    <lineage>
        <taxon>Bacteria</taxon>
        <taxon>Bacillati</taxon>
        <taxon>Bacillota</taxon>
        <taxon>Clostridia</taxon>
        <taxon>Natranaerobiales</taxon>
        <taxon>Natranaerobiaceae</taxon>
        <taxon>Natranaerobius</taxon>
    </lineage>
</organism>
<dbReference type="OrthoDB" id="6382410at2"/>
<dbReference type="GO" id="GO:0006355">
    <property type="term" value="P:regulation of DNA-templated transcription"/>
    <property type="evidence" value="ECO:0007669"/>
    <property type="project" value="TreeGrafter"/>
</dbReference>
<sequence>MNQHYSVGILIFDQVEVLDFTGPYEVFSVTRFKGQSYDSEDRTPFQVDTISETGEQVECRHGLKVQPDRSFQTSGQYDILVIPGGLGVRWQVKNSKLLDWIRKQNEGTMLTTSVCTGSILLAEAGLLKGKKATTHHENLTKLASSYPEVTVVRDQKVVDEGNFITSAGISAGINMAFQVVERLFGAEISQQTQEFMEYNLKQ</sequence>
<dbReference type="STRING" id="457570.Nther_2164"/>
<dbReference type="RefSeq" id="WP_012448584.1">
    <property type="nucleotide sequence ID" value="NC_010718.1"/>
</dbReference>
<protein>
    <submittedName>
        <fullName evidence="2">ThiJ/PfpI domain protein</fullName>
    </submittedName>
</protein>
<evidence type="ECO:0000259" key="1">
    <source>
        <dbReference type="Pfam" id="PF01965"/>
    </source>
</evidence>
<name>B2A7M1_NATTJ</name>
<dbReference type="InterPro" id="IPR029062">
    <property type="entry name" value="Class_I_gatase-like"/>
</dbReference>
<reference evidence="2 3" key="1">
    <citation type="submission" date="2008-04" db="EMBL/GenBank/DDBJ databases">
        <title>Complete sequence of chromosome of Natranaerobius thermophilus JW/NM-WN-LF.</title>
        <authorList>
            <consortium name="US DOE Joint Genome Institute"/>
            <person name="Copeland A."/>
            <person name="Lucas S."/>
            <person name="Lapidus A."/>
            <person name="Glavina del Rio T."/>
            <person name="Dalin E."/>
            <person name="Tice H."/>
            <person name="Bruce D."/>
            <person name="Goodwin L."/>
            <person name="Pitluck S."/>
            <person name="Chertkov O."/>
            <person name="Brettin T."/>
            <person name="Detter J.C."/>
            <person name="Han C."/>
            <person name="Kuske C.R."/>
            <person name="Schmutz J."/>
            <person name="Larimer F."/>
            <person name="Land M."/>
            <person name="Hauser L."/>
            <person name="Kyrpides N."/>
            <person name="Lykidis A."/>
            <person name="Mesbah N.M."/>
            <person name="Wiegel J."/>
        </authorList>
    </citation>
    <scope>NUCLEOTIDE SEQUENCE [LARGE SCALE GENOMIC DNA]</scope>
    <source>
        <strain evidence="3">ATCC BAA-1301 / DSM 18059 / JW/NM-WN-LF</strain>
    </source>
</reference>
<gene>
    <name evidence="2" type="ordered locus">Nther_2164</name>
</gene>
<accession>B2A7M1</accession>
<dbReference type="Pfam" id="PF01965">
    <property type="entry name" value="DJ-1_PfpI"/>
    <property type="match status" value="1"/>
</dbReference>